<dbReference type="HOGENOM" id="CLU_442567_0_0_2"/>
<protein>
    <submittedName>
        <fullName evidence="3">Conserved repeat domain protein</fullName>
    </submittedName>
</protein>
<proteinExistence type="predicted"/>
<sequence length="617" mass="65995" precursor="true">MNRILIAASLILTLLILTVPASADTVVNLTKSNNPIFDGNIDIGVIYNGTTKTISVQYISDNTTYNPLGIDMFFYNLDNDVQNVSEAGWNRVGPKPATVAGFGWFESGKYQNPGGSGGITSPIIFTLENTFGVIPENDENNTFAVHIRFSDGQSAFVTDGTVEVVDDDDSSISIEKLTNGEDGPVLLAGSPVEWTYNVTNTGNVTLTNISVIDSEGVIVICPKDTLIPGEYMICTANGTAIEGFYNNTGYVYGEYNGFTVTASDTSSYIGVNASISIEKLTNGEDGPVLLAGSPVEWTYNVTNTGNVTLTNISVIDSEGVIVICPKDTLIPGEYMICTANGTAIEGFYNNTGYVYGEYNGLIVNSSDTSSYTGVNASISIEKLTNGEDDPVLLAGSPVEWTYNVTNTGNVTLTNISVIDSEGVIVICPKDTLIPGEYMICTANGTAIEGFYNNTGYVYGEYNGLIVNSSDTSSYTGVNASISIEKLINGEDANEPPGPVIHLGNTVVWTFNVTNTGTVKLTNITVVDDKLGLICEIDELKPGESKVCTVTGQASAKSQMNIATVTGWYEDMMVMDDDPAHYFGYRGGISIDAPTATGIITVMFVGLFILFYMKREKY</sequence>
<keyword evidence="1" id="KW-0812">Transmembrane</keyword>
<feature type="domain" description="DUF7507" evidence="2">
    <location>
        <begin position="376"/>
        <end position="445"/>
    </location>
</feature>
<evidence type="ECO:0000259" key="2">
    <source>
        <dbReference type="Pfam" id="PF24346"/>
    </source>
</evidence>
<keyword evidence="4" id="KW-1185">Reference proteome</keyword>
<dbReference type="KEGG" id="mzh:Mzhil_0911"/>
<dbReference type="GeneID" id="71811364"/>
<keyword evidence="1" id="KW-1133">Transmembrane helix</keyword>
<feature type="transmembrane region" description="Helical" evidence="1">
    <location>
        <begin position="594"/>
        <end position="612"/>
    </location>
</feature>
<dbReference type="Proteomes" id="UP000006622">
    <property type="component" value="Chromosome"/>
</dbReference>
<organism evidence="3 4">
    <name type="scientific">Methanosalsum zhilinae (strain DSM 4017 / NBRC 107636 / OCM 62 / WeN5)</name>
    <name type="common">Methanohalophilus zhilinae</name>
    <dbReference type="NCBI Taxonomy" id="679901"/>
    <lineage>
        <taxon>Archaea</taxon>
        <taxon>Methanobacteriati</taxon>
        <taxon>Methanobacteriota</taxon>
        <taxon>Stenosarchaea group</taxon>
        <taxon>Methanomicrobia</taxon>
        <taxon>Methanosarcinales</taxon>
        <taxon>Methanosarcinaceae</taxon>
        <taxon>Methanosalsum</taxon>
    </lineage>
</organism>
<dbReference type="InterPro" id="IPR055354">
    <property type="entry name" value="DUF7507"/>
</dbReference>
<name>F7XLB6_METZD</name>
<dbReference type="NCBIfam" id="TIGR01451">
    <property type="entry name" value="B_ant_repeat"/>
    <property type="match status" value="2"/>
</dbReference>
<feature type="domain" description="DUF7507" evidence="2">
    <location>
        <begin position="171"/>
        <end position="239"/>
    </location>
</feature>
<feature type="domain" description="DUF7507" evidence="2">
    <location>
        <begin position="273"/>
        <end position="342"/>
    </location>
</feature>
<dbReference type="Pfam" id="PF24346">
    <property type="entry name" value="DUF7507"/>
    <property type="match status" value="4"/>
</dbReference>
<evidence type="ECO:0000256" key="1">
    <source>
        <dbReference type="SAM" id="Phobius"/>
    </source>
</evidence>
<dbReference type="InterPro" id="IPR047589">
    <property type="entry name" value="DUF11_rpt"/>
</dbReference>
<feature type="domain" description="DUF7507" evidence="2">
    <location>
        <begin position="479"/>
        <end position="567"/>
    </location>
</feature>
<accession>F7XLB6</accession>
<reference evidence="3" key="1">
    <citation type="submission" date="2010-07" db="EMBL/GenBank/DDBJ databases">
        <title>The complete genome of Methanosalsum zhilinae DSM 4017.</title>
        <authorList>
            <consortium name="US DOE Joint Genome Institute (JGI-PGF)"/>
            <person name="Lucas S."/>
            <person name="Copeland A."/>
            <person name="Lapidus A."/>
            <person name="Glavina del Rio T."/>
            <person name="Dalin E."/>
            <person name="Tice H."/>
            <person name="Bruce D."/>
            <person name="Goodwin L."/>
            <person name="Pitluck S."/>
            <person name="Kyrpides N."/>
            <person name="Mavromatis K."/>
            <person name="Ovchinnikova G."/>
            <person name="Daligault H."/>
            <person name="Detter J.C."/>
            <person name="Han C."/>
            <person name="Tapia R."/>
            <person name="Larimer F."/>
            <person name="Land M."/>
            <person name="Hauser L."/>
            <person name="Markowitz V."/>
            <person name="Cheng J.-F."/>
            <person name="Hugenholtz P."/>
            <person name="Woyke T."/>
            <person name="Wu D."/>
            <person name="Spring S."/>
            <person name="Schueler E."/>
            <person name="Brambilla E."/>
            <person name="Klenk H.-P."/>
            <person name="Eisen J.A."/>
        </authorList>
    </citation>
    <scope>NUCLEOTIDE SEQUENCE</scope>
    <source>
        <strain evidence="3">DSM 4017</strain>
    </source>
</reference>
<dbReference type="AlphaFoldDB" id="F7XLB6"/>
<evidence type="ECO:0000313" key="3">
    <source>
        <dbReference type="EMBL" id="AEH60773.1"/>
    </source>
</evidence>
<gene>
    <name evidence="3" type="ordered locus">Mzhil_0911</name>
</gene>
<keyword evidence="1" id="KW-0472">Membrane</keyword>
<dbReference type="RefSeq" id="WP_013898212.1">
    <property type="nucleotide sequence ID" value="NC_015676.1"/>
</dbReference>
<dbReference type="EMBL" id="CP002101">
    <property type="protein sequence ID" value="AEH60773.1"/>
    <property type="molecule type" value="Genomic_DNA"/>
</dbReference>
<evidence type="ECO:0000313" key="4">
    <source>
        <dbReference type="Proteomes" id="UP000006622"/>
    </source>
</evidence>